<comment type="caution">
    <text evidence="2">The sequence shown here is derived from an EMBL/GenBank/DDBJ whole genome shotgun (WGS) entry which is preliminary data.</text>
</comment>
<feature type="chain" id="PRO_5040944120" evidence="1">
    <location>
        <begin position="18"/>
        <end position="260"/>
    </location>
</feature>
<evidence type="ECO:0000256" key="1">
    <source>
        <dbReference type="SAM" id="SignalP"/>
    </source>
</evidence>
<dbReference type="OrthoDB" id="2422134at2759"/>
<sequence length="260" mass="26117">MLPRVGGILFLASCATADLASIQGALDAVNAGLLKLDKAVVGLPSTVNFLTTLGAAAVPVLVNATQIIQQSAPLNLEEAASLATSTAALRQNSNLTITDLLAQRGFFVALNQTSVITDGLAGDKAASIALGDALFSKVPDAAQGPARQAIQEIFDIYDHGLALFTNLSLDTGVPPAPAVTSTPNPSDFTPIFLPVPQAAVVESGKGSLNADGSCNCAVQCPAGSLGMNAMMEMAGVTGTMGVSGAPALKMLPGAPSRSTS</sequence>
<dbReference type="Gene3D" id="1.20.1280.140">
    <property type="match status" value="1"/>
</dbReference>
<organism evidence="2 3">
    <name type="scientific">Gnomoniopsis smithogilvyi</name>
    <dbReference type="NCBI Taxonomy" id="1191159"/>
    <lineage>
        <taxon>Eukaryota</taxon>
        <taxon>Fungi</taxon>
        <taxon>Dikarya</taxon>
        <taxon>Ascomycota</taxon>
        <taxon>Pezizomycotina</taxon>
        <taxon>Sordariomycetes</taxon>
        <taxon>Sordariomycetidae</taxon>
        <taxon>Diaporthales</taxon>
        <taxon>Gnomoniaceae</taxon>
        <taxon>Gnomoniopsis</taxon>
    </lineage>
</organism>
<protein>
    <submittedName>
        <fullName evidence="2">Uncharacterized protein</fullName>
    </submittedName>
</protein>
<reference evidence="2" key="1">
    <citation type="submission" date="2022-10" db="EMBL/GenBank/DDBJ databases">
        <title>Tapping the CABI collections for fungal endophytes: first genome assemblies for Collariella, Neodidymelliopsis, Ascochyta clinopodiicola, Didymella pomorum, Didymosphaeria variabile, Neocosmospora piperis and Neocucurbitaria cava.</title>
        <authorList>
            <person name="Hill R."/>
        </authorList>
    </citation>
    <scope>NUCLEOTIDE SEQUENCE</scope>
    <source>
        <strain evidence="2">IMI 355082</strain>
    </source>
</reference>
<keyword evidence="3" id="KW-1185">Reference proteome</keyword>
<dbReference type="EMBL" id="JAPEVB010000005">
    <property type="protein sequence ID" value="KAJ4387512.1"/>
    <property type="molecule type" value="Genomic_DNA"/>
</dbReference>
<dbReference type="Proteomes" id="UP001140453">
    <property type="component" value="Unassembled WGS sequence"/>
</dbReference>
<feature type="signal peptide" evidence="1">
    <location>
        <begin position="1"/>
        <end position="17"/>
    </location>
</feature>
<dbReference type="AlphaFoldDB" id="A0A9W9CUG1"/>
<dbReference type="InterPro" id="IPR021054">
    <property type="entry name" value="Cell_wall_mannoprotein_1"/>
</dbReference>
<keyword evidence="1" id="KW-0732">Signal</keyword>
<proteinExistence type="predicted"/>
<accession>A0A9W9CUG1</accession>
<name>A0A9W9CUG1_9PEZI</name>
<dbReference type="Pfam" id="PF12296">
    <property type="entry name" value="HsbA"/>
    <property type="match status" value="1"/>
</dbReference>
<evidence type="ECO:0000313" key="3">
    <source>
        <dbReference type="Proteomes" id="UP001140453"/>
    </source>
</evidence>
<evidence type="ECO:0000313" key="2">
    <source>
        <dbReference type="EMBL" id="KAJ4387512.1"/>
    </source>
</evidence>
<gene>
    <name evidence="2" type="ORF">N0V93_008105</name>
</gene>